<evidence type="ECO:0000313" key="1">
    <source>
        <dbReference type="EMBL" id="QBQ15805.1"/>
    </source>
</evidence>
<dbReference type="AlphaFoldDB" id="A0A4P7B2V4"/>
<protein>
    <submittedName>
        <fullName evidence="1">DUF2625 domain-containing protein</fullName>
    </submittedName>
</protein>
<accession>A0A4P7B2V4</accession>
<proteinExistence type="predicted"/>
<evidence type="ECO:0000313" key="2">
    <source>
        <dbReference type="Proteomes" id="UP000294395"/>
    </source>
</evidence>
<dbReference type="InterPro" id="IPR021239">
    <property type="entry name" value="DUF2625"/>
</dbReference>
<sequence length="225" mass="25940">MKQLNELIDTKESGWILIQSWLETAKNQFEVLPNNINRAESELLSNQVTTRSPMGAMIYETGGLLIDHGWLRVLGSGSKKLDRGIHEWNIGKTITLQHKQPHYLLIADDILGGYFSINGGGLGENLGDIYYFAPDCLRWENLEIGYSEFLNWCLNGDLDQFYSSLRWNNWKTDIQELTGNQVFSFYPFLWTIEGKNIDELSKKAISIEENFWLLDTIINEIKNLD</sequence>
<dbReference type="RefSeq" id="WP_134251871.1">
    <property type="nucleotide sequence ID" value="NZ_CP038009.1"/>
</dbReference>
<dbReference type="Pfam" id="PF10946">
    <property type="entry name" value="DUF2625"/>
    <property type="match status" value="1"/>
</dbReference>
<gene>
    <name evidence="1" type="ORF">AHTJR_05805</name>
</gene>
<reference evidence="1 2" key="1">
    <citation type="submission" date="2019-03" db="EMBL/GenBank/DDBJ databases">
        <title>Complete genome sequence of two outbreak-associated Acinetobacter haemolyticus strains.</title>
        <authorList>
            <person name="Bai L."/>
            <person name="Zhang S.-C."/>
            <person name="Deng Y."/>
            <person name="Song C.-C."/>
            <person name="Kang G.-B."/>
            <person name="Dong Y."/>
            <person name="Wang Y."/>
            <person name="Gao F."/>
            <person name="Huang H."/>
        </authorList>
    </citation>
    <scope>NUCLEOTIDE SEQUENCE [LARGE SCALE GENOMIC DNA]</scope>
    <source>
        <strain evidence="1 2">TJR01</strain>
    </source>
</reference>
<name>A0A4P7B2V4_ACIHA</name>
<dbReference type="NCBIfam" id="NF008498">
    <property type="entry name" value="PRK11408.1-5"/>
    <property type="match status" value="1"/>
</dbReference>
<dbReference type="Proteomes" id="UP000294395">
    <property type="component" value="Chromosome"/>
</dbReference>
<organism evidence="1 2">
    <name type="scientific">Acinetobacter haemolyticus</name>
    <dbReference type="NCBI Taxonomy" id="29430"/>
    <lineage>
        <taxon>Bacteria</taxon>
        <taxon>Pseudomonadati</taxon>
        <taxon>Pseudomonadota</taxon>
        <taxon>Gammaproteobacteria</taxon>
        <taxon>Moraxellales</taxon>
        <taxon>Moraxellaceae</taxon>
        <taxon>Acinetobacter</taxon>
    </lineage>
</organism>
<dbReference type="EMBL" id="CP038009">
    <property type="protein sequence ID" value="QBQ15805.1"/>
    <property type="molecule type" value="Genomic_DNA"/>
</dbReference>